<dbReference type="EMBL" id="RQHV01000052">
    <property type="protein sequence ID" value="TGN09365.1"/>
    <property type="molecule type" value="Genomic_DNA"/>
</dbReference>
<keyword evidence="1" id="KW-1133">Transmembrane helix</keyword>
<dbReference type="InterPro" id="IPR020845">
    <property type="entry name" value="AMP-binding_CS"/>
</dbReference>
<dbReference type="RefSeq" id="WP_135764747.1">
    <property type="nucleotide sequence ID" value="NZ_RQHV01000052.1"/>
</dbReference>
<dbReference type="Pfam" id="PF00501">
    <property type="entry name" value="AMP-binding"/>
    <property type="match status" value="1"/>
</dbReference>
<dbReference type="InterPro" id="IPR042099">
    <property type="entry name" value="ANL_N_sf"/>
</dbReference>
<dbReference type="SUPFAM" id="SSF56801">
    <property type="entry name" value="Acetyl-CoA synthetase-like"/>
    <property type="match status" value="1"/>
</dbReference>
<dbReference type="PANTHER" id="PTHR43813">
    <property type="entry name" value="ACYL-ACTIVATING ENZYME 16, CHLOROPLASTIC-RELATED"/>
    <property type="match status" value="1"/>
</dbReference>
<dbReference type="PANTHER" id="PTHR43813:SF1">
    <property type="entry name" value="ACYL-ACTIVATING ENZYME 16, CHLOROPLASTIC-RELATED"/>
    <property type="match status" value="1"/>
</dbReference>
<accession>A0A4R9LM92</accession>
<keyword evidence="3" id="KW-0436">Ligase</keyword>
<dbReference type="InterPro" id="IPR052987">
    <property type="entry name" value="Chloroplast_AMP-bd_Enzymes"/>
</dbReference>
<feature type="transmembrane region" description="Helical" evidence="1">
    <location>
        <begin position="350"/>
        <end position="370"/>
    </location>
</feature>
<keyword evidence="4" id="KW-1185">Reference proteome</keyword>
<dbReference type="OrthoDB" id="311554at2"/>
<feature type="domain" description="AMP-dependent synthetase/ligase" evidence="2">
    <location>
        <begin position="16"/>
        <end position="480"/>
    </location>
</feature>
<evidence type="ECO:0000256" key="1">
    <source>
        <dbReference type="SAM" id="Phobius"/>
    </source>
</evidence>
<dbReference type="InterPro" id="IPR000873">
    <property type="entry name" value="AMP-dep_synth/lig_dom"/>
</dbReference>
<dbReference type="Pfam" id="PF23562">
    <property type="entry name" value="AMP-binding_C_3"/>
    <property type="match status" value="1"/>
</dbReference>
<dbReference type="Proteomes" id="UP000298264">
    <property type="component" value="Unassembled WGS sequence"/>
</dbReference>
<dbReference type="PROSITE" id="PS00455">
    <property type="entry name" value="AMP_BINDING"/>
    <property type="match status" value="1"/>
</dbReference>
<name>A0A4R9LM92_9LEPT</name>
<reference evidence="3" key="1">
    <citation type="journal article" date="2019" name="PLoS Negl. Trop. Dis.">
        <title>Revisiting the worldwide diversity of Leptospira species in the environment.</title>
        <authorList>
            <person name="Vincent A.T."/>
            <person name="Schiettekatte O."/>
            <person name="Bourhy P."/>
            <person name="Veyrier F.J."/>
            <person name="Picardeau M."/>
        </authorList>
    </citation>
    <scope>NUCLEOTIDE SEQUENCE [LARGE SCALE GENOMIC DNA]</scope>
    <source>
        <strain evidence="3">201400974</strain>
    </source>
</reference>
<proteinExistence type="predicted"/>
<gene>
    <name evidence="3" type="ORF">EHS11_12500</name>
</gene>
<sequence length="658" mass="73139">MSSKVTAKNLAELYYDSAKKYGDKPAFGTRNKDKQFFTISFRDVYETGVALATGLIDLGLKARDHVAVLSDNRKEWIITNYGILLSGAADVPRGTDVTDGDIRYILPHSDAKMVFVENEVTLRKIEKNFADLKNITHVILIDGDSITTNGKGNPNGKVQIDPKAGPIPKTTNMADLIAKGKNLRELGDRRVEERVADIKPDDLFTIIYTSGTTGEPKGVMLTHANMISQLRNIPIDIGPKDRFLSILPVWHSFERVFQMGTIAMGASQYYTNVKNIREDLSIVKPTFMASAPRLWENLYQGIQSRIQEGSFIKKILFKIAYGSALRVQRPLHFFKGNRLDLSGRNLVQSITLAVFSLFSIIVFLIPYLILNAIVLRKIKQATGGKLRGSVSGGGSLPFHIDEFFNTIGIPVLEGYGLTETSPGLAFRTPKHLVVGSVGPIIPETEILLKDIETGEILYPPKKGAKGEIYVRGPQIMKGYYKRPEVTAKVLANNGWFNTGDIGIMTYNDTLKIVGRTKETIVLLNGENIEPVPIENKLVQSPFIDHVMVVGQDQKFLGALILPALEKFAEYGSTYEQLAASKAVHEKILQEVKNSIRTENGFKSFEKIVEVRLIPKAFDVGDELSAKLSVKRHVVTAKYQSLIESMYEVKAQGQAYARR</sequence>
<keyword evidence="1" id="KW-0472">Membrane</keyword>
<comment type="caution">
    <text evidence="3">The sequence shown here is derived from an EMBL/GenBank/DDBJ whole genome shotgun (WGS) entry which is preliminary data.</text>
</comment>
<dbReference type="AlphaFoldDB" id="A0A4R9LM92"/>
<evidence type="ECO:0000313" key="3">
    <source>
        <dbReference type="EMBL" id="TGN09365.1"/>
    </source>
</evidence>
<keyword evidence="1" id="KW-0812">Transmembrane</keyword>
<protein>
    <submittedName>
        <fullName evidence="3">Long-chain fatty acid--CoA ligase</fullName>
    </submittedName>
</protein>
<dbReference type="GO" id="GO:0016874">
    <property type="term" value="F:ligase activity"/>
    <property type="evidence" value="ECO:0007669"/>
    <property type="project" value="UniProtKB-KW"/>
</dbReference>
<organism evidence="3 4">
    <name type="scientific">Leptospira ilyithenensis</name>
    <dbReference type="NCBI Taxonomy" id="2484901"/>
    <lineage>
        <taxon>Bacteria</taxon>
        <taxon>Pseudomonadati</taxon>
        <taxon>Spirochaetota</taxon>
        <taxon>Spirochaetia</taxon>
        <taxon>Leptospirales</taxon>
        <taxon>Leptospiraceae</taxon>
        <taxon>Leptospira</taxon>
    </lineage>
</organism>
<dbReference type="Gene3D" id="3.40.50.12780">
    <property type="entry name" value="N-terminal domain of ligase-like"/>
    <property type="match status" value="2"/>
</dbReference>
<evidence type="ECO:0000259" key="2">
    <source>
        <dbReference type="Pfam" id="PF00501"/>
    </source>
</evidence>
<evidence type="ECO:0000313" key="4">
    <source>
        <dbReference type="Proteomes" id="UP000298264"/>
    </source>
</evidence>